<dbReference type="OrthoDB" id="9791261at2"/>
<dbReference type="EMBL" id="RQGP01000012">
    <property type="protein sequence ID" value="TGL92891.1"/>
    <property type="molecule type" value="Genomic_DNA"/>
</dbReference>
<dbReference type="RefSeq" id="WP_135586332.1">
    <property type="nucleotide sequence ID" value="NZ_RQGO01000025.1"/>
</dbReference>
<accession>A0A4Z1A7Z9</accession>
<evidence type="ECO:0000256" key="1">
    <source>
        <dbReference type="ARBA" id="ARBA00007613"/>
    </source>
</evidence>
<dbReference type="SUPFAM" id="SSF56954">
    <property type="entry name" value="Outer membrane efflux proteins (OEP)"/>
    <property type="match status" value="1"/>
</dbReference>
<gene>
    <name evidence="2" type="ORF">EHQ69_07870</name>
</gene>
<proteinExistence type="inferred from homology"/>
<dbReference type="PANTHER" id="PTHR30203">
    <property type="entry name" value="OUTER MEMBRANE CATION EFFLUX PROTEIN"/>
    <property type="match status" value="1"/>
</dbReference>
<dbReference type="GO" id="GO:0015562">
    <property type="term" value="F:efflux transmembrane transporter activity"/>
    <property type="evidence" value="ECO:0007669"/>
    <property type="project" value="InterPro"/>
</dbReference>
<dbReference type="PANTHER" id="PTHR30203:SF23">
    <property type="entry name" value="OUTER MEMBRANE EFFLUX PROTEIN"/>
    <property type="match status" value="1"/>
</dbReference>
<protein>
    <submittedName>
        <fullName evidence="2">TolC family protein</fullName>
    </submittedName>
</protein>
<dbReference type="InterPro" id="IPR010131">
    <property type="entry name" value="MdtP/NodT-like"/>
</dbReference>
<dbReference type="Proteomes" id="UP000298263">
    <property type="component" value="Unassembled WGS sequence"/>
</dbReference>
<keyword evidence="3" id="KW-1185">Reference proteome</keyword>
<dbReference type="InterPro" id="IPR003423">
    <property type="entry name" value="OMP_efflux"/>
</dbReference>
<reference evidence="2" key="1">
    <citation type="journal article" date="2019" name="PLoS Negl. Trop. Dis.">
        <title>Revisiting the worldwide diversity of Leptospira species in the environment.</title>
        <authorList>
            <person name="Vincent A.T."/>
            <person name="Schiettekatte O."/>
            <person name="Bourhy P."/>
            <person name="Veyrier F.J."/>
            <person name="Picardeau M."/>
        </authorList>
    </citation>
    <scope>NUCLEOTIDE SEQUENCE [LARGE SCALE GENOMIC DNA]</scope>
    <source>
        <strain evidence="2">201702422</strain>
    </source>
</reference>
<evidence type="ECO:0000313" key="2">
    <source>
        <dbReference type="EMBL" id="TGL92891.1"/>
    </source>
</evidence>
<comment type="similarity">
    <text evidence="1">Belongs to the outer membrane factor (OMF) (TC 1.B.17) family.</text>
</comment>
<dbReference type="Pfam" id="PF02321">
    <property type="entry name" value="OEP"/>
    <property type="match status" value="1"/>
</dbReference>
<organism evidence="2 3">
    <name type="scientific">Leptospira congkakensis</name>
    <dbReference type="NCBI Taxonomy" id="2484932"/>
    <lineage>
        <taxon>Bacteria</taxon>
        <taxon>Pseudomonadati</taxon>
        <taxon>Spirochaetota</taxon>
        <taxon>Spirochaetia</taxon>
        <taxon>Leptospirales</taxon>
        <taxon>Leptospiraceae</taxon>
        <taxon>Leptospira</taxon>
    </lineage>
</organism>
<name>A0A4Z1A7Z9_9LEPT</name>
<sequence>MRKKYLVLLLWIVPFQLLFSETDWNPNSPEPAVAEPVSKKDKNEVHLDLGKAEELFWKNNLLLLAAKFQVDVKKAGVLQAGLYANPTIGIDQVAYAESQRSWFDATRAGQTVYQVQQLFLLGDKIGKRVKVAELDAKITEQEFYDIARGLHTKLRRTLYSTFYLHQAMSFYDKSISTLERTVVSGEKAYERRAILLAELLRLKALLFFLKKEREDLRIKIFEKEADLRVLLNDDSMRDANISILPDLQETTLERLNPSKLQLNDLLDKARENRPDLKIAIQNLKYEEANLELQYANAIPNLSLGPKYDRNGTGFKSEWSITANLEVPIFNRNQGNIEASQKAILVRKQEIRNKILEMENEISVAHRSAKVKDDLYRKFMNTYVKDYHSLSLDVVSSYERRYIGIIEFADFFETYRSSVVEILRLQTDRMESFEEINYTTGFGLLVPRLENGNNNQGE</sequence>
<dbReference type="Gene3D" id="1.20.1600.10">
    <property type="entry name" value="Outer membrane efflux proteins (OEP)"/>
    <property type="match status" value="1"/>
</dbReference>
<dbReference type="AlphaFoldDB" id="A0A4Z1A7Z9"/>
<evidence type="ECO:0000313" key="3">
    <source>
        <dbReference type="Proteomes" id="UP000298263"/>
    </source>
</evidence>
<comment type="caution">
    <text evidence="2">The sequence shown here is derived from an EMBL/GenBank/DDBJ whole genome shotgun (WGS) entry which is preliminary data.</text>
</comment>